<proteinExistence type="predicted"/>
<evidence type="ECO:0000313" key="3">
    <source>
        <dbReference type="Proteomes" id="UP000474175"/>
    </source>
</evidence>
<evidence type="ECO:0000313" key="2">
    <source>
        <dbReference type="EMBL" id="NDU95445.1"/>
    </source>
</evidence>
<dbReference type="Gene3D" id="2.60.120.10">
    <property type="entry name" value="Jelly Rolls"/>
    <property type="match status" value="1"/>
</dbReference>
<accession>A0A6L9L461</accession>
<dbReference type="EMBL" id="JAAFZH010000004">
    <property type="protein sequence ID" value="NDU95445.1"/>
    <property type="molecule type" value="Genomic_DNA"/>
</dbReference>
<feature type="domain" description="Cyclic nucleotide-binding" evidence="1">
    <location>
        <begin position="36"/>
        <end position="115"/>
    </location>
</feature>
<dbReference type="InterPro" id="IPR014710">
    <property type="entry name" value="RmlC-like_jellyroll"/>
</dbReference>
<dbReference type="InterPro" id="IPR018490">
    <property type="entry name" value="cNMP-bd_dom_sf"/>
</dbReference>
<dbReference type="Proteomes" id="UP000474175">
    <property type="component" value="Unassembled WGS sequence"/>
</dbReference>
<keyword evidence="3" id="KW-1185">Reference proteome</keyword>
<gene>
    <name evidence="2" type="ORF">GK108_11225</name>
</gene>
<sequence>MEHNPDFSSFLHHIAQHVSLTQPEKELFVSMLRVKRVQRKQLIEQPGFISSHRTFIVTGAFRAYFVSPDGQEHTLSLAIDNGMIGDPGSFLLQEPATLFVEALETSTIVQWSYESEQILLEKIPQFSVAMMRRATQIALTIQRRVIAQLSLSAEERYDEFVQNHPLLLHRIPLYIVASYLGMTREFLSKIRKQKRISKR</sequence>
<evidence type="ECO:0000259" key="1">
    <source>
        <dbReference type="Pfam" id="PF00027"/>
    </source>
</evidence>
<dbReference type="RefSeq" id="WP_163947473.1">
    <property type="nucleotide sequence ID" value="NZ_JAAFZH010000004.1"/>
</dbReference>
<dbReference type="SUPFAM" id="SSF51206">
    <property type="entry name" value="cAMP-binding domain-like"/>
    <property type="match status" value="1"/>
</dbReference>
<dbReference type="InterPro" id="IPR000595">
    <property type="entry name" value="cNMP-bd_dom"/>
</dbReference>
<dbReference type="AlphaFoldDB" id="A0A6L9L461"/>
<protein>
    <submittedName>
        <fullName evidence="2">Crp/Fnr family transcriptional regulator</fullName>
    </submittedName>
</protein>
<name>A0A6L9L461_9BACT</name>
<dbReference type="CDD" id="cd00038">
    <property type="entry name" value="CAP_ED"/>
    <property type="match status" value="1"/>
</dbReference>
<dbReference type="Pfam" id="PF00027">
    <property type="entry name" value="cNMP_binding"/>
    <property type="match status" value="1"/>
</dbReference>
<organism evidence="2 3">
    <name type="scientific">Spirosoma terrae</name>
    <dbReference type="NCBI Taxonomy" id="1968276"/>
    <lineage>
        <taxon>Bacteria</taxon>
        <taxon>Pseudomonadati</taxon>
        <taxon>Bacteroidota</taxon>
        <taxon>Cytophagia</taxon>
        <taxon>Cytophagales</taxon>
        <taxon>Cytophagaceae</taxon>
        <taxon>Spirosoma</taxon>
    </lineage>
</organism>
<reference evidence="2 3" key="1">
    <citation type="submission" date="2020-02" db="EMBL/GenBank/DDBJ databases">
        <title>Draft genome sequence of two Spirosoma agri KCTC 52727 and Spirosoma terrae KCTC 52035.</title>
        <authorList>
            <person name="Rojas J."/>
            <person name="Ambika Manirajan B."/>
            <person name="Suarez C."/>
            <person name="Ratering S."/>
            <person name="Schnell S."/>
        </authorList>
    </citation>
    <scope>NUCLEOTIDE SEQUENCE [LARGE SCALE GENOMIC DNA]</scope>
    <source>
        <strain evidence="2 3">KCTC 52035</strain>
    </source>
</reference>
<comment type="caution">
    <text evidence="2">The sequence shown here is derived from an EMBL/GenBank/DDBJ whole genome shotgun (WGS) entry which is preliminary data.</text>
</comment>